<evidence type="ECO:0000313" key="3">
    <source>
        <dbReference type="Proteomes" id="UP000681720"/>
    </source>
</evidence>
<dbReference type="Proteomes" id="UP000681720">
    <property type="component" value="Unassembled WGS sequence"/>
</dbReference>
<feature type="non-terminal residue" evidence="2">
    <location>
        <position position="50"/>
    </location>
</feature>
<name>A0A8S3EU89_9BILA</name>
<sequence length="50" mass="5115">MQRSKYSQTLDFNNGVPVRSPGVTTVVVVVAAAAAAVDSGSSDESTEDAE</sequence>
<organism evidence="2 3">
    <name type="scientific">Rotaria magnacalcarata</name>
    <dbReference type="NCBI Taxonomy" id="392030"/>
    <lineage>
        <taxon>Eukaryota</taxon>
        <taxon>Metazoa</taxon>
        <taxon>Spiralia</taxon>
        <taxon>Gnathifera</taxon>
        <taxon>Rotifera</taxon>
        <taxon>Eurotatoria</taxon>
        <taxon>Bdelloidea</taxon>
        <taxon>Philodinida</taxon>
        <taxon>Philodinidae</taxon>
        <taxon>Rotaria</taxon>
    </lineage>
</organism>
<accession>A0A8S3EU89</accession>
<dbReference type="EMBL" id="CAJOBJ010245948">
    <property type="protein sequence ID" value="CAF5084890.1"/>
    <property type="molecule type" value="Genomic_DNA"/>
</dbReference>
<reference evidence="2" key="1">
    <citation type="submission" date="2021-02" db="EMBL/GenBank/DDBJ databases">
        <authorList>
            <person name="Nowell W R."/>
        </authorList>
    </citation>
    <scope>NUCLEOTIDE SEQUENCE</scope>
</reference>
<gene>
    <name evidence="1" type="ORF">BYL167_LOCUS52070</name>
    <name evidence="2" type="ORF">GIL414_LOCUS61923</name>
</gene>
<evidence type="ECO:0000313" key="1">
    <source>
        <dbReference type="EMBL" id="CAF4898747.1"/>
    </source>
</evidence>
<dbReference type="Proteomes" id="UP000681967">
    <property type="component" value="Unassembled WGS sequence"/>
</dbReference>
<proteinExistence type="predicted"/>
<protein>
    <submittedName>
        <fullName evidence="2">Uncharacterized protein</fullName>
    </submittedName>
</protein>
<comment type="caution">
    <text evidence="2">The sequence shown here is derived from an EMBL/GenBank/DDBJ whole genome shotgun (WGS) entry which is preliminary data.</text>
</comment>
<dbReference type="EMBL" id="CAJOBH010167204">
    <property type="protein sequence ID" value="CAF4898747.1"/>
    <property type="molecule type" value="Genomic_DNA"/>
</dbReference>
<evidence type="ECO:0000313" key="2">
    <source>
        <dbReference type="EMBL" id="CAF5084890.1"/>
    </source>
</evidence>
<dbReference type="AlphaFoldDB" id="A0A8S3EU89"/>